<feature type="transmembrane region" description="Helical" evidence="1">
    <location>
        <begin position="298"/>
        <end position="316"/>
    </location>
</feature>
<proteinExistence type="predicted"/>
<dbReference type="RefSeq" id="WP_104849363.1">
    <property type="nucleotide sequence ID" value="NZ_PKOZ01000005.1"/>
</dbReference>
<name>A0A2S7MZC3_9BACI</name>
<gene>
    <name evidence="2" type="ORF">CYL18_09970</name>
</gene>
<sequence length="324" mass="36970">MKLIDIYIQEVTRRLPEKSRDDIALELRSTIEDMLPEGYTEQDVKDALTELGDPAALAREYRDWPQHLIGPRYFESYMTLLKLALSFGAAIALIAYLAQQAAGFTGEEPFLRLLPAIIIGAAGSVIEVAMHVFFWTTLSFAFIERVVPIKDGQLCHQWSPDNLKDLPDRAKERKISKFEIYGGIFWTAVWATGYFYADHLVVIYENKGNGLEFITPVFNQDVLQLFWPVILLIIAMEIALSLLKLYTAKWTMKLAAFNTLLQVTATIVLIIMLNHASFFDSGFIGYMDNVFDYGWESWLINGSIFLFFLGAAYNIYDGFRKAKH</sequence>
<feature type="transmembrane region" description="Helical" evidence="1">
    <location>
        <begin position="80"/>
        <end position="98"/>
    </location>
</feature>
<feature type="transmembrane region" description="Helical" evidence="1">
    <location>
        <begin position="225"/>
        <end position="243"/>
    </location>
</feature>
<dbReference type="Proteomes" id="UP000239663">
    <property type="component" value="Unassembled WGS sequence"/>
</dbReference>
<feature type="transmembrane region" description="Helical" evidence="1">
    <location>
        <begin position="255"/>
        <end position="278"/>
    </location>
</feature>
<organism evidence="2 3">
    <name type="scientific">Pradoshia eiseniae</name>
    <dbReference type="NCBI Taxonomy" id="2064768"/>
    <lineage>
        <taxon>Bacteria</taxon>
        <taxon>Bacillati</taxon>
        <taxon>Bacillota</taxon>
        <taxon>Bacilli</taxon>
        <taxon>Bacillales</taxon>
        <taxon>Bacillaceae</taxon>
        <taxon>Pradoshia</taxon>
    </lineage>
</organism>
<accession>A0A2S7MZC3</accession>
<feature type="transmembrane region" description="Helical" evidence="1">
    <location>
        <begin position="178"/>
        <end position="197"/>
    </location>
</feature>
<evidence type="ECO:0000256" key="1">
    <source>
        <dbReference type="SAM" id="Phobius"/>
    </source>
</evidence>
<evidence type="ECO:0000313" key="3">
    <source>
        <dbReference type="Proteomes" id="UP000239663"/>
    </source>
</evidence>
<keyword evidence="1" id="KW-0812">Transmembrane</keyword>
<protein>
    <recommendedName>
        <fullName evidence="4">DUF1129 domain-containing protein</fullName>
    </recommendedName>
</protein>
<comment type="caution">
    <text evidence="2">The sequence shown here is derived from an EMBL/GenBank/DDBJ whole genome shotgun (WGS) entry which is preliminary data.</text>
</comment>
<keyword evidence="1" id="KW-0472">Membrane</keyword>
<evidence type="ECO:0000313" key="2">
    <source>
        <dbReference type="EMBL" id="PQD95103.1"/>
    </source>
</evidence>
<reference evidence="2 3" key="1">
    <citation type="submission" date="2017-12" db="EMBL/GenBank/DDBJ databases">
        <title>Taxonomic description and draft genome of Pradoshia cofamensis Gen. nov., sp. nov., a thermotolerant bacillale isolated from anterior gut of earthworm Eisenia fetida.</title>
        <authorList>
            <person name="Saha T."/>
            <person name="Chakraborty R."/>
        </authorList>
    </citation>
    <scope>NUCLEOTIDE SEQUENCE [LARGE SCALE GENOMIC DNA]</scope>
    <source>
        <strain evidence="2 3">EAG3</strain>
    </source>
</reference>
<dbReference type="AlphaFoldDB" id="A0A2S7MZC3"/>
<dbReference type="OrthoDB" id="116789at2"/>
<keyword evidence="1" id="KW-1133">Transmembrane helix</keyword>
<dbReference type="EMBL" id="PKOZ01000005">
    <property type="protein sequence ID" value="PQD95103.1"/>
    <property type="molecule type" value="Genomic_DNA"/>
</dbReference>
<evidence type="ECO:0008006" key="4">
    <source>
        <dbReference type="Google" id="ProtNLM"/>
    </source>
</evidence>
<keyword evidence="3" id="KW-1185">Reference proteome</keyword>
<dbReference type="Pfam" id="PF22564">
    <property type="entry name" value="HAAS"/>
    <property type="match status" value="1"/>
</dbReference>
<feature type="transmembrane region" description="Helical" evidence="1">
    <location>
        <begin position="110"/>
        <end position="135"/>
    </location>
</feature>